<dbReference type="GO" id="GO:0006352">
    <property type="term" value="P:DNA-templated transcription initiation"/>
    <property type="evidence" value="ECO:0007669"/>
    <property type="project" value="InterPro"/>
</dbReference>
<evidence type="ECO:0000259" key="5">
    <source>
        <dbReference type="Pfam" id="PF04542"/>
    </source>
</evidence>
<evidence type="ECO:0000313" key="8">
    <source>
        <dbReference type="Proteomes" id="UP000595224"/>
    </source>
</evidence>
<dbReference type="Proteomes" id="UP000595224">
    <property type="component" value="Chromosome"/>
</dbReference>
<dbReference type="InterPro" id="IPR013325">
    <property type="entry name" value="RNA_pol_sigma_r2"/>
</dbReference>
<dbReference type="RefSeq" id="WP_177528737.1">
    <property type="nucleotide sequence ID" value="NZ_CBCSHE010000005.1"/>
</dbReference>
<feature type="domain" description="RNA polymerase sigma factor 70 region 4 type 2" evidence="6">
    <location>
        <begin position="127"/>
        <end position="178"/>
    </location>
</feature>
<dbReference type="SUPFAM" id="SSF88946">
    <property type="entry name" value="Sigma2 domain of RNA polymerase sigma factors"/>
    <property type="match status" value="1"/>
</dbReference>
<evidence type="ECO:0000313" key="7">
    <source>
        <dbReference type="EMBL" id="QQA00874.1"/>
    </source>
</evidence>
<accession>A0A7T3RD14</accession>
<protein>
    <submittedName>
        <fullName evidence="7">Sigma-70 family RNA polymerase sigma factor</fullName>
    </submittedName>
</protein>
<evidence type="ECO:0000256" key="4">
    <source>
        <dbReference type="ARBA" id="ARBA00023163"/>
    </source>
</evidence>
<keyword evidence="8" id="KW-1185">Reference proteome</keyword>
<dbReference type="Pfam" id="PF04542">
    <property type="entry name" value="Sigma70_r2"/>
    <property type="match status" value="1"/>
</dbReference>
<reference evidence="7 8" key="1">
    <citation type="submission" date="2020-11" db="EMBL/GenBank/DDBJ databases">
        <title>Treponema Peruensis nv. sp., first commensal Treponema isolated from human feces.</title>
        <authorList>
            <person name="Belkhou C."/>
            <person name="Raes J."/>
        </authorList>
    </citation>
    <scope>NUCLEOTIDE SEQUENCE [LARGE SCALE GENOMIC DNA]</scope>
    <source>
        <strain evidence="7 8">RCC2812</strain>
    </source>
</reference>
<organism evidence="7 8">
    <name type="scientific">Treponema peruense</name>
    <dbReference type="NCBI Taxonomy" id="2787628"/>
    <lineage>
        <taxon>Bacteria</taxon>
        <taxon>Pseudomonadati</taxon>
        <taxon>Spirochaetota</taxon>
        <taxon>Spirochaetia</taxon>
        <taxon>Spirochaetales</taxon>
        <taxon>Treponemataceae</taxon>
        <taxon>Treponema</taxon>
    </lineage>
</organism>
<dbReference type="AlphaFoldDB" id="A0A7T3RD14"/>
<evidence type="ECO:0000256" key="2">
    <source>
        <dbReference type="ARBA" id="ARBA00023015"/>
    </source>
</evidence>
<dbReference type="KEGG" id="tper:IWA51_11560"/>
<dbReference type="NCBIfam" id="TIGR02937">
    <property type="entry name" value="sigma70-ECF"/>
    <property type="match status" value="1"/>
</dbReference>
<dbReference type="InterPro" id="IPR036388">
    <property type="entry name" value="WH-like_DNA-bd_sf"/>
</dbReference>
<evidence type="ECO:0000259" key="6">
    <source>
        <dbReference type="Pfam" id="PF08281"/>
    </source>
</evidence>
<sequence>MSKETDEKAALKRDRILVKEAVAGKPEAFAQLMSLYQNRVHAVGMSFFHNLTDTEDFVQEVFIKAFTNLASFRGESRFSTWLTRIAYTTAINAKNRVKEYETLTDEDFIKSPSLTPEDEHIRSATIDSIREAVQNLPERYGICLDMYFFYDLSHEEIARITGFPINTIKSHIFRAKKILCKKLSGLK</sequence>
<dbReference type="SUPFAM" id="SSF88659">
    <property type="entry name" value="Sigma3 and sigma4 domains of RNA polymerase sigma factors"/>
    <property type="match status" value="1"/>
</dbReference>
<feature type="domain" description="RNA polymerase sigma-70 region 2" evidence="5">
    <location>
        <begin position="33"/>
        <end position="95"/>
    </location>
</feature>
<name>A0A7T3RD14_9SPIR</name>
<dbReference type="EMBL" id="CP064936">
    <property type="protein sequence ID" value="QQA00874.1"/>
    <property type="molecule type" value="Genomic_DNA"/>
</dbReference>
<dbReference type="InterPro" id="IPR013249">
    <property type="entry name" value="RNA_pol_sigma70_r4_t2"/>
</dbReference>
<dbReference type="InterPro" id="IPR039425">
    <property type="entry name" value="RNA_pol_sigma-70-like"/>
</dbReference>
<evidence type="ECO:0000256" key="3">
    <source>
        <dbReference type="ARBA" id="ARBA00023082"/>
    </source>
</evidence>
<proteinExistence type="inferred from homology"/>
<keyword evidence="3" id="KW-0731">Sigma factor</keyword>
<dbReference type="PANTHER" id="PTHR43133:SF51">
    <property type="entry name" value="RNA POLYMERASE SIGMA FACTOR"/>
    <property type="match status" value="1"/>
</dbReference>
<dbReference type="InterPro" id="IPR007627">
    <property type="entry name" value="RNA_pol_sigma70_r2"/>
</dbReference>
<keyword evidence="4" id="KW-0804">Transcription</keyword>
<dbReference type="Gene3D" id="1.10.10.10">
    <property type="entry name" value="Winged helix-like DNA-binding domain superfamily/Winged helix DNA-binding domain"/>
    <property type="match status" value="1"/>
</dbReference>
<comment type="similarity">
    <text evidence="1">Belongs to the sigma-70 factor family. ECF subfamily.</text>
</comment>
<dbReference type="PANTHER" id="PTHR43133">
    <property type="entry name" value="RNA POLYMERASE ECF-TYPE SIGMA FACTO"/>
    <property type="match status" value="1"/>
</dbReference>
<dbReference type="Pfam" id="PF08281">
    <property type="entry name" value="Sigma70_r4_2"/>
    <property type="match status" value="1"/>
</dbReference>
<gene>
    <name evidence="7" type="ORF">IWA51_11560</name>
</gene>
<keyword evidence="2" id="KW-0805">Transcription regulation</keyword>
<dbReference type="InterPro" id="IPR014284">
    <property type="entry name" value="RNA_pol_sigma-70_dom"/>
</dbReference>
<dbReference type="CDD" id="cd06171">
    <property type="entry name" value="Sigma70_r4"/>
    <property type="match status" value="1"/>
</dbReference>
<dbReference type="GO" id="GO:0016987">
    <property type="term" value="F:sigma factor activity"/>
    <property type="evidence" value="ECO:0007669"/>
    <property type="project" value="UniProtKB-KW"/>
</dbReference>
<evidence type="ECO:0000256" key="1">
    <source>
        <dbReference type="ARBA" id="ARBA00010641"/>
    </source>
</evidence>
<dbReference type="InterPro" id="IPR013324">
    <property type="entry name" value="RNA_pol_sigma_r3/r4-like"/>
</dbReference>
<dbReference type="GO" id="GO:0003677">
    <property type="term" value="F:DNA binding"/>
    <property type="evidence" value="ECO:0007669"/>
    <property type="project" value="InterPro"/>
</dbReference>
<dbReference type="Gene3D" id="1.10.1740.10">
    <property type="match status" value="1"/>
</dbReference>